<gene>
    <name evidence="8" type="ORF">BV898_02769</name>
</gene>
<dbReference type="SUPFAM" id="SSF46565">
    <property type="entry name" value="Chaperone J-domain"/>
    <property type="match status" value="1"/>
</dbReference>
<feature type="compositionally biased region" description="Polar residues" evidence="6">
    <location>
        <begin position="183"/>
        <end position="193"/>
    </location>
</feature>
<dbReference type="CDD" id="cd06257">
    <property type="entry name" value="DnaJ"/>
    <property type="match status" value="1"/>
</dbReference>
<evidence type="ECO:0000256" key="6">
    <source>
        <dbReference type="SAM" id="MobiDB-lite"/>
    </source>
</evidence>
<name>A0A1W0X7N7_HYPEX</name>
<dbReference type="PROSITE" id="PS50076">
    <property type="entry name" value="DNAJ_2"/>
    <property type="match status" value="1"/>
</dbReference>
<dbReference type="Gene3D" id="1.10.287.110">
    <property type="entry name" value="DnaJ domain"/>
    <property type="match status" value="1"/>
</dbReference>
<comment type="caution">
    <text evidence="8">The sequence shown here is derived from an EMBL/GenBank/DDBJ whole genome shotgun (WGS) entry which is preliminary data.</text>
</comment>
<dbReference type="SMART" id="SM00271">
    <property type="entry name" value="DnaJ"/>
    <property type="match status" value="1"/>
</dbReference>
<dbReference type="InterPro" id="IPR051434">
    <property type="entry name" value="DnaJ_C_subfamily_member5"/>
</dbReference>
<keyword evidence="4" id="KW-0143">Chaperone</keyword>
<evidence type="ECO:0000313" key="8">
    <source>
        <dbReference type="EMBL" id="OQV23322.1"/>
    </source>
</evidence>
<evidence type="ECO:0000259" key="7">
    <source>
        <dbReference type="PROSITE" id="PS50076"/>
    </source>
</evidence>
<evidence type="ECO:0000256" key="4">
    <source>
        <dbReference type="ARBA" id="ARBA00023186"/>
    </source>
</evidence>
<dbReference type="GO" id="GO:0005737">
    <property type="term" value="C:cytoplasm"/>
    <property type="evidence" value="ECO:0007669"/>
    <property type="project" value="UniProtKB-ARBA"/>
</dbReference>
<feature type="domain" description="J" evidence="7">
    <location>
        <begin position="16"/>
        <end position="81"/>
    </location>
</feature>
<feature type="region of interest" description="Disordered" evidence="6">
    <location>
        <begin position="209"/>
        <end position="231"/>
    </location>
</feature>
<evidence type="ECO:0000256" key="1">
    <source>
        <dbReference type="ARBA" id="ARBA00004635"/>
    </source>
</evidence>
<evidence type="ECO:0000256" key="5">
    <source>
        <dbReference type="ARBA" id="ARBA00023288"/>
    </source>
</evidence>
<reference evidence="9" key="1">
    <citation type="submission" date="2017-01" db="EMBL/GenBank/DDBJ databases">
        <title>Comparative genomics of anhydrobiosis in the tardigrade Hypsibius dujardini.</title>
        <authorList>
            <person name="Yoshida Y."/>
            <person name="Koutsovoulos G."/>
            <person name="Laetsch D."/>
            <person name="Stevens L."/>
            <person name="Kumar S."/>
            <person name="Horikawa D."/>
            <person name="Ishino K."/>
            <person name="Komine S."/>
            <person name="Tomita M."/>
            <person name="Blaxter M."/>
            <person name="Arakawa K."/>
        </authorList>
    </citation>
    <scope>NUCLEOTIDE SEQUENCE [LARGE SCALE GENOMIC DNA]</scope>
    <source>
        <strain evidence="9">Z151</strain>
    </source>
</reference>
<organism evidence="8 9">
    <name type="scientific">Hypsibius exemplaris</name>
    <name type="common">Freshwater tardigrade</name>
    <dbReference type="NCBI Taxonomy" id="2072580"/>
    <lineage>
        <taxon>Eukaryota</taxon>
        <taxon>Metazoa</taxon>
        <taxon>Ecdysozoa</taxon>
        <taxon>Tardigrada</taxon>
        <taxon>Eutardigrada</taxon>
        <taxon>Parachela</taxon>
        <taxon>Hypsibioidea</taxon>
        <taxon>Hypsibiidae</taxon>
        <taxon>Hypsibius</taxon>
    </lineage>
</organism>
<dbReference type="PANTHER" id="PTHR44027">
    <property type="entry name" value="DNAJ HOMOLOG SUBFAMILY C MEMBER 5 HOMOLOG"/>
    <property type="match status" value="1"/>
</dbReference>
<dbReference type="Pfam" id="PF00226">
    <property type="entry name" value="DnaJ"/>
    <property type="match status" value="1"/>
</dbReference>
<evidence type="ECO:0000256" key="3">
    <source>
        <dbReference type="ARBA" id="ARBA00023139"/>
    </source>
</evidence>
<proteinExistence type="predicted"/>
<dbReference type="Proteomes" id="UP000192578">
    <property type="component" value="Unassembled WGS sequence"/>
</dbReference>
<dbReference type="InterPro" id="IPR036869">
    <property type="entry name" value="J_dom_sf"/>
</dbReference>
<evidence type="ECO:0000313" key="9">
    <source>
        <dbReference type="Proteomes" id="UP000192578"/>
    </source>
</evidence>
<dbReference type="InterPro" id="IPR001623">
    <property type="entry name" value="DnaJ_domain"/>
</dbReference>
<protein>
    <submittedName>
        <fullName evidence="8">DnaJ</fullName>
    </submittedName>
</protein>
<dbReference type="AlphaFoldDB" id="A0A1W0X7N7"/>
<evidence type="ECO:0000256" key="2">
    <source>
        <dbReference type="ARBA" id="ARBA00023136"/>
    </source>
</evidence>
<comment type="subcellular location">
    <subcellularLocation>
        <location evidence="1">Membrane</location>
        <topology evidence="1">Lipid-anchor</topology>
    </subcellularLocation>
</comment>
<keyword evidence="5" id="KW-0449">Lipoprotein</keyword>
<feature type="compositionally biased region" description="Polar residues" evidence="6">
    <location>
        <begin position="157"/>
        <end position="169"/>
    </location>
</feature>
<dbReference type="GO" id="GO:0016020">
    <property type="term" value="C:membrane"/>
    <property type="evidence" value="ECO:0007669"/>
    <property type="project" value="UniProtKB-SubCell"/>
</dbReference>
<dbReference type="PANTHER" id="PTHR44027:SF7">
    <property type="entry name" value="DNAJ HOMOLOG SUBFAMILY C MEMBER 5 HOMOLOG"/>
    <property type="match status" value="1"/>
</dbReference>
<dbReference type="OrthoDB" id="445556at2759"/>
<keyword evidence="9" id="KW-1185">Reference proteome</keyword>
<sequence>MNAEAGGRKLSTAGQSLYQQLQLEKGATPEDIKRNYRKMALKYHPDKNPDDPSASVRIRDINYANSVLSDPAKRELYDAYGSLGLSIAEQIGEDNVPIYLLLQNKWCKGLIVCCGILTGCYFCCCCCCCFNCCCGKCRPKHPDEFDEHGHLHDETHLGSNTSTSTTQPGSKRDKISPDRPSPITLQPGSSSPWASPEVPAGLYQQQQPYVGMPIPVPNSTEMNERRGLSPAATTTVRYTEIQDNV</sequence>
<dbReference type="PRINTS" id="PR00625">
    <property type="entry name" value="JDOMAIN"/>
</dbReference>
<dbReference type="EMBL" id="MTYJ01000012">
    <property type="protein sequence ID" value="OQV23322.1"/>
    <property type="molecule type" value="Genomic_DNA"/>
</dbReference>
<keyword evidence="2" id="KW-0472">Membrane</keyword>
<keyword evidence="3" id="KW-0564">Palmitate</keyword>
<feature type="region of interest" description="Disordered" evidence="6">
    <location>
        <begin position="151"/>
        <end position="197"/>
    </location>
</feature>
<accession>A0A1W0X7N7</accession>